<dbReference type="InterPro" id="IPR011102">
    <property type="entry name" value="Sig_transdc_His_kinase_HWE"/>
</dbReference>
<evidence type="ECO:0000256" key="3">
    <source>
        <dbReference type="ARBA" id="ARBA00022553"/>
    </source>
</evidence>
<evidence type="ECO:0000256" key="6">
    <source>
        <dbReference type="ARBA" id="ARBA00022777"/>
    </source>
</evidence>
<dbReference type="EC" id="2.7.13.3" evidence="2"/>
<keyword evidence="8" id="KW-0812">Transmembrane</keyword>
<keyword evidence="5" id="KW-0547">Nucleotide-binding</keyword>
<dbReference type="SMART" id="SM00091">
    <property type="entry name" value="PAS"/>
    <property type="match status" value="1"/>
</dbReference>
<dbReference type="SUPFAM" id="SSF55785">
    <property type="entry name" value="PYP-like sensor domain (PAS domain)"/>
    <property type="match status" value="1"/>
</dbReference>
<gene>
    <name evidence="10" type="ORF">JMJ55_12815</name>
</gene>
<dbReference type="EMBL" id="JAEUXJ010000004">
    <property type="protein sequence ID" value="MBL6456208.1"/>
    <property type="molecule type" value="Genomic_DNA"/>
</dbReference>
<dbReference type="InterPro" id="IPR000014">
    <property type="entry name" value="PAS"/>
</dbReference>
<feature type="domain" description="PAS" evidence="9">
    <location>
        <begin position="358"/>
        <end position="400"/>
    </location>
</feature>
<comment type="catalytic activity">
    <reaction evidence="1">
        <text>ATP + protein L-histidine = ADP + protein N-phospho-L-histidine.</text>
        <dbReference type="EC" id="2.7.13.3"/>
    </reaction>
</comment>
<dbReference type="SMART" id="SM00911">
    <property type="entry name" value="HWE_HK"/>
    <property type="match status" value="1"/>
</dbReference>
<comment type="caution">
    <text evidence="10">The sequence shown here is derived from an EMBL/GenBank/DDBJ whole genome shotgun (WGS) entry which is preliminary data.</text>
</comment>
<evidence type="ECO:0000313" key="10">
    <source>
        <dbReference type="EMBL" id="MBL6456208.1"/>
    </source>
</evidence>
<keyword evidence="8" id="KW-0472">Membrane</keyword>
<dbReference type="PANTHER" id="PTHR41523:SF8">
    <property type="entry name" value="ETHYLENE RESPONSE SENSOR PROTEIN"/>
    <property type="match status" value="1"/>
</dbReference>
<keyword evidence="3" id="KW-0597">Phosphoprotein</keyword>
<dbReference type="InterPro" id="IPR054327">
    <property type="entry name" value="His-kinase-like_sensor"/>
</dbReference>
<keyword evidence="7" id="KW-0067">ATP-binding</keyword>
<name>A0ABS1V3E7_9PROT</name>
<feature type="transmembrane region" description="Helical" evidence="8">
    <location>
        <begin position="308"/>
        <end position="330"/>
    </location>
</feature>
<dbReference type="Pfam" id="PF22588">
    <property type="entry name" value="dCache_1_like"/>
    <property type="match status" value="1"/>
</dbReference>
<dbReference type="Pfam" id="PF07536">
    <property type="entry name" value="HWE_HK"/>
    <property type="match status" value="1"/>
</dbReference>
<evidence type="ECO:0000259" key="9">
    <source>
        <dbReference type="PROSITE" id="PS50112"/>
    </source>
</evidence>
<organism evidence="10 11">
    <name type="scientific">Belnapia mucosa</name>
    <dbReference type="NCBI Taxonomy" id="2804532"/>
    <lineage>
        <taxon>Bacteria</taxon>
        <taxon>Pseudomonadati</taxon>
        <taxon>Pseudomonadota</taxon>
        <taxon>Alphaproteobacteria</taxon>
        <taxon>Acetobacterales</taxon>
        <taxon>Roseomonadaceae</taxon>
        <taxon>Belnapia</taxon>
    </lineage>
</organism>
<reference evidence="10 11" key="1">
    <citation type="submission" date="2021-01" db="EMBL/GenBank/DDBJ databases">
        <title>Belnapia mucosa sp. nov. and Belnapia arida sp. nov., isolated from the Tabernas Desert (Almeria, Spain).</title>
        <authorList>
            <person name="Molina-Menor E."/>
            <person name="Vidal-Verdu A."/>
            <person name="Calonge A."/>
            <person name="Satari L."/>
            <person name="Pereto Magraner J."/>
            <person name="Porcar Miralles M."/>
        </authorList>
    </citation>
    <scope>NUCLEOTIDE SEQUENCE [LARGE SCALE GENOMIC DNA]</scope>
    <source>
        <strain evidence="10 11">T6</strain>
    </source>
</reference>
<protein>
    <recommendedName>
        <fullName evidence="2">histidine kinase</fullName>
        <ecNumber evidence="2">2.7.13.3</ecNumber>
    </recommendedName>
</protein>
<dbReference type="Gene3D" id="3.30.565.10">
    <property type="entry name" value="Histidine kinase-like ATPase, C-terminal domain"/>
    <property type="match status" value="1"/>
</dbReference>
<dbReference type="CDD" id="cd12915">
    <property type="entry name" value="PDC2_DGC_like"/>
    <property type="match status" value="1"/>
</dbReference>
<dbReference type="InterPro" id="IPR036890">
    <property type="entry name" value="HATPase_C_sf"/>
</dbReference>
<keyword evidence="8" id="KW-1133">Transmembrane helix</keyword>
<dbReference type="RefSeq" id="WP_202825935.1">
    <property type="nucleotide sequence ID" value="NZ_JAEUXJ010000004.1"/>
</dbReference>
<evidence type="ECO:0000256" key="5">
    <source>
        <dbReference type="ARBA" id="ARBA00022741"/>
    </source>
</evidence>
<dbReference type="Proteomes" id="UP000606490">
    <property type="component" value="Unassembled WGS sequence"/>
</dbReference>
<feature type="transmembrane region" description="Helical" evidence="8">
    <location>
        <begin position="25"/>
        <end position="46"/>
    </location>
</feature>
<keyword evidence="11" id="KW-1185">Reference proteome</keyword>
<dbReference type="Gene3D" id="3.30.450.20">
    <property type="entry name" value="PAS domain"/>
    <property type="match status" value="3"/>
</dbReference>
<accession>A0ABS1V3E7</accession>
<evidence type="ECO:0000256" key="7">
    <source>
        <dbReference type="ARBA" id="ARBA00022840"/>
    </source>
</evidence>
<evidence type="ECO:0000256" key="4">
    <source>
        <dbReference type="ARBA" id="ARBA00022679"/>
    </source>
</evidence>
<dbReference type="PROSITE" id="PS50112">
    <property type="entry name" value="PAS"/>
    <property type="match status" value="1"/>
</dbReference>
<evidence type="ECO:0000256" key="2">
    <source>
        <dbReference type="ARBA" id="ARBA00012438"/>
    </source>
</evidence>
<evidence type="ECO:0000313" key="11">
    <source>
        <dbReference type="Proteomes" id="UP000606490"/>
    </source>
</evidence>
<dbReference type="PANTHER" id="PTHR41523">
    <property type="entry name" value="TWO-COMPONENT SYSTEM SENSOR PROTEIN"/>
    <property type="match status" value="1"/>
</dbReference>
<sequence>MSFGRIPVMPPQLGESQVLLRAWRLLLPLAVLLPLLVAGAGAWLAWRQAWREAEQGVTHAADASAEYARRVFDGLVLRIERANDLLAGLRDEEIRAREDELHQLLRHVAEAGPASDERPPYLYVYDREARALVSGTILPVPSAVPLPQRDFNQALRGPNSPPVFLSRSYVGVVTGKAYFALTRRRERSGNGVPPGAYDGVINASVYVEDATKALRRLATETTGDVISLVRADGEILARSLPIPPGSRIGDNSPILPLIRQDVERATFNGRSTLDGAERLVAYRKVPGYPAYISAARPHTAILDRWSRALVPLFGTGLPATLALLGLALLVRRSQRELAAANAGLERRVAARTLALSESEARFRAAIEGAPIPMMLHAADGAVLALSRSWSSLTGYAAAELSTHAEWTRRAFPPAEAASREAQRILAFAAGTPTGPEELAVLTRDGATRIWEVHDAPVGALPDGRRLRVSAAIDVTERRAAEERQALLAREVDHRAKNALAVVQAALRLTPRDDPERFFRTVEARIAALARAQGMLAETRWRGADLRALAEGSLAAFLSPAPGAPRAELSGPPVMLAATAVQPVSLILHELATNAVKYGALSVPGGVVTLAWAVEPEAGLLRLHWTERGGPSLATAPGRRGFGSRIIETTAQVQLGGRIEKRWLPEGLSCELAMPLDRTIAAPRVAAE</sequence>
<dbReference type="InterPro" id="IPR035965">
    <property type="entry name" value="PAS-like_dom_sf"/>
</dbReference>
<keyword evidence="4" id="KW-0808">Transferase</keyword>
<evidence type="ECO:0000256" key="1">
    <source>
        <dbReference type="ARBA" id="ARBA00000085"/>
    </source>
</evidence>
<proteinExistence type="predicted"/>
<evidence type="ECO:0000256" key="8">
    <source>
        <dbReference type="SAM" id="Phobius"/>
    </source>
</evidence>
<keyword evidence="6" id="KW-0418">Kinase</keyword>
<dbReference type="NCBIfam" id="TIGR00229">
    <property type="entry name" value="sensory_box"/>
    <property type="match status" value="1"/>
</dbReference>